<dbReference type="AlphaFoldDB" id="A0A9Q1GNN8"/>
<feature type="region of interest" description="Disordered" evidence="1">
    <location>
        <begin position="77"/>
        <end position="137"/>
    </location>
</feature>
<comment type="caution">
    <text evidence="2">The sequence shown here is derived from an EMBL/GenBank/DDBJ whole genome shotgun (WGS) entry which is preliminary data.</text>
</comment>
<dbReference type="EMBL" id="JAKOGI010001629">
    <property type="protein sequence ID" value="KAJ8424642.1"/>
    <property type="molecule type" value="Genomic_DNA"/>
</dbReference>
<evidence type="ECO:0000313" key="2">
    <source>
        <dbReference type="EMBL" id="KAJ8424642.1"/>
    </source>
</evidence>
<accession>A0A9Q1GNN8</accession>
<sequence length="166" mass="19082">MNKLLEEFKEKKKDKVRRGRDLEEEIARSLNQIDASHVFIQLGRRETRYVHVNNVNMDVQLFLYSQGQDTFWNTFNSKGNEEDMSGTINSGNERESGGRRNGSNRGANYIGTSQSSRPSSRDINPVMSDHNGRSSQEYEEKTIAYTYCHLRKANVKAIKAPPTYEN</sequence>
<dbReference type="Proteomes" id="UP001153076">
    <property type="component" value="Unassembled WGS sequence"/>
</dbReference>
<proteinExistence type="predicted"/>
<keyword evidence="3" id="KW-1185">Reference proteome</keyword>
<gene>
    <name evidence="2" type="ORF">Cgig2_009122</name>
</gene>
<feature type="compositionally biased region" description="Polar residues" evidence="1">
    <location>
        <begin position="110"/>
        <end position="122"/>
    </location>
</feature>
<evidence type="ECO:0000256" key="1">
    <source>
        <dbReference type="SAM" id="MobiDB-lite"/>
    </source>
</evidence>
<name>A0A9Q1GNN8_9CARY</name>
<evidence type="ECO:0000313" key="3">
    <source>
        <dbReference type="Proteomes" id="UP001153076"/>
    </source>
</evidence>
<reference evidence="2" key="1">
    <citation type="submission" date="2022-04" db="EMBL/GenBank/DDBJ databases">
        <title>Carnegiea gigantea Genome sequencing and assembly v2.</title>
        <authorList>
            <person name="Copetti D."/>
            <person name="Sanderson M.J."/>
            <person name="Burquez A."/>
            <person name="Wojciechowski M.F."/>
        </authorList>
    </citation>
    <scope>NUCLEOTIDE SEQUENCE</scope>
    <source>
        <strain evidence="2">SGP5-SGP5p</strain>
        <tissue evidence="2">Aerial part</tissue>
    </source>
</reference>
<organism evidence="2 3">
    <name type="scientific">Carnegiea gigantea</name>
    <dbReference type="NCBI Taxonomy" id="171969"/>
    <lineage>
        <taxon>Eukaryota</taxon>
        <taxon>Viridiplantae</taxon>
        <taxon>Streptophyta</taxon>
        <taxon>Embryophyta</taxon>
        <taxon>Tracheophyta</taxon>
        <taxon>Spermatophyta</taxon>
        <taxon>Magnoliopsida</taxon>
        <taxon>eudicotyledons</taxon>
        <taxon>Gunneridae</taxon>
        <taxon>Pentapetalae</taxon>
        <taxon>Caryophyllales</taxon>
        <taxon>Cactineae</taxon>
        <taxon>Cactaceae</taxon>
        <taxon>Cactoideae</taxon>
        <taxon>Echinocereeae</taxon>
        <taxon>Carnegiea</taxon>
    </lineage>
</organism>
<protein>
    <submittedName>
        <fullName evidence="2">Uncharacterized protein</fullName>
    </submittedName>
</protein>